<dbReference type="AlphaFoldDB" id="A0A317E707"/>
<gene>
    <name evidence="1" type="ORF">DKG75_06720</name>
</gene>
<comment type="caution">
    <text evidence="1">The sequence shown here is derived from an EMBL/GenBank/DDBJ whole genome shotgun (WGS) entry which is preliminary data.</text>
</comment>
<reference evidence="2" key="1">
    <citation type="submission" date="2018-05" db="EMBL/GenBank/DDBJ databases">
        <title>Zavarzinia sp. HR-AS.</title>
        <authorList>
            <person name="Lee Y."/>
            <person name="Jeon C.O."/>
        </authorList>
    </citation>
    <scope>NUCLEOTIDE SEQUENCE [LARGE SCALE GENOMIC DNA]</scope>
    <source>
        <strain evidence="2">DSM 1231</strain>
    </source>
</reference>
<organism evidence="1 2">
    <name type="scientific">Zavarzinia compransoris</name>
    <dbReference type="NCBI Taxonomy" id="1264899"/>
    <lineage>
        <taxon>Bacteria</taxon>
        <taxon>Pseudomonadati</taxon>
        <taxon>Pseudomonadota</taxon>
        <taxon>Alphaproteobacteria</taxon>
        <taxon>Rhodospirillales</taxon>
        <taxon>Zavarziniaceae</taxon>
        <taxon>Zavarzinia</taxon>
    </lineage>
</organism>
<protein>
    <submittedName>
        <fullName evidence="1">Addiction module toxin RelE</fullName>
    </submittedName>
</protein>
<dbReference type="EMBL" id="QGLF01000002">
    <property type="protein sequence ID" value="PWR22401.1"/>
    <property type="molecule type" value="Genomic_DNA"/>
</dbReference>
<proteinExistence type="predicted"/>
<accession>A0A317E707</accession>
<sequence length="114" mass="12336">MHSVVETPEFLRAAAGLLDEGDKSALVDYLAANPRVGDLMPGTGGARKLRWAIGNRGKSGGVRTITYYAGEDVPVFLLTVYGKGEKANLTKAERNELREVLTDLAEIYRQGARA</sequence>
<name>A0A317E707_9PROT</name>
<dbReference type="Pfam" id="PF06296">
    <property type="entry name" value="RelE"/>
    <property type="match status" value="1"/>
</dbReference>
<dbReference type="PIRSF" id="PIRSF039032">
    <property type="entry name" value="HigB-2"/>
    <property type="match status" value="1"/>
</dbReference>
<keyword evidence="2" id="KW-1185">Reference proteome</keyword>
<evidence type="ECO:0000313" key="1">
    <source>
        <dbReference type="EMBL" id="PWR22401.1"/>
    </source>
</evidence>
<dbReference type="OrthoDB" id="9812066at2"/>
<dbReference type="InterPro" id="IPR009387">
    <property type="entry name" value="HigB-2"/>
</dbReference>
<dbReference type="Proteomes" id="UP000246077">
    <property type="component" value="Unassembled WGS sequence"/>
</dbReference>
<evidence type="ECO:0000313" key="2">
    <source>
        <dbReference type="Proteomes" id="UP000246077"/>
    </source>
</evidence>